<keyword evidence="4" id="KW-0547">Nucleotide-binding</keyword>
<keyword evidence="3" id="KW-0808">Transferase</keyword>
<evidence type="ECO:0000256" key="1">
    <source>
        <dbReference type="ARBA" id="ARBA00012513"/>
    </source>
</evidence>
<protein>
    <recommendedName>
        <fullName evidence="1">non-specific serine/threonine protein kinase</fullName>
        <ecNumber evidence="1">2.7.11.1</ecNumber>
    </recommendedName>
</protein>
<feature type="domain" description="Protein kinase" evidence="9">
    <location>
        <begin position="1"/>
        <end position="168"/>
    </location>
</feature>
<evidence type="ECO:0000313" key="10">
    <source>
        <dbReference type="EMBL" id="CAK9056092.1"/>
    </source>
</evidence>
<dbReference type="SUPFAM" id="SSF56112">
    <property type="entry name" value="Protein kinase-like (PK-like)"/>
    <property type="match status" value="1"/>
</dbReference>
<dbReference type="PANTHER" id="PTHR43671:SF98">
    <property type="entry name" value="SERINE_THREONINE-PROTEIN KINASE NEK11"/>
    <property type="match status" value="1"/>
</dbReference>
<dbReference type="PANTHER" id="PTHR43671">
    <property type="entry name" value="SERINE/THREONINE-PROTEIN KINASE NEK"/>
    <property type="match status" value="1"/>
</dbReference>
<dbReference type="EC" id="2.7.11.1" evidence="1"/>
<dbReference type="PROSITE" id="PS50011">
    <property type="entry name" value="PROTEIN_KINASE_DOM"/>
    <property type="match status" value="1"/>
</dbReference>
<gene>
    <name evidence="10" type="ORF">CCMP2556_LOCUS27836</name>
</gene>
<evidence type="ECO:0000256" key="6">
    <source>
        <dbReference type="ARBA" id="ARBA00022840"/>
    </source>
</evidence>
<sequence>MIKQVGHGLERLHECGWAHGNLKPSAVLWDGSRMRAVLTEFQLACRLQPDGRKDNQYRYAGAYRAPEHWAWSEAWKDDSLRATPASDVWALACTLAEAATAAKLFTEVCSIQSFCASQSRPLASHTRSSGPWKVLLQLKPSFQAVLLEMLHKDPQRRMTLPTLLQRLR</sequence>
<keyword evidence="5" id="KW-0418">Kinase</keyword>
<dbReference type="InterPro" id="IPR000719">
    <property type="entry name" value="Prot_kinase_dom"/>
</dbReference>
<accession>A0ABP0MZ29</accession>
<dbReference type="EMBL" id="CAXAMN010020433">
    <property type="protein sequence ID" value="CAK9056092.1"/>
    <property type="molecule type" value="Genomic_DNA"/>
</dbReference>
<organism evidence="10 11">
    <name type="scientific">Durusdinium trenchii</name>
    <dbReference type="NCBI Taxonomy" id="1381693"/>
    <lineage>
        <taxon>Eukaryota</taxon>
        <taxon>Sar</taxon>
        <taxon>Alveolata</taxon>
        <taxon>Dinophyceae</taxon>
        <taxon>Suessiales</taxon>
        <taxon>Symbiodiniaceae</taxon>
        <taxon>Durusdinium</taxon>
    </lineage>
</organism>
<evidence type="ECO:0000256" key="3">
    <source>
        <dbReference type="ARBA" id="ARBA00022679"/>
    </source>
</evidence>
<comment type="catalytic activity">
    <reaction evidence="8">
        <text>L-seryl-[protein] + ATP = O-phospho-L-seryl-[protein] + ADP + H(+)</text>
        <dbReference type="Rhea" id="RHEA:17989"/>
        <dbReference type="Rhea" id="RHEA-COMP:9863"/>
        <dbReference type="Rhea" id="RHEA-COMP:11604"/>
        <dbReference type="ChEBI" id="CHEBI:15378"/>
        <dbReference type="ChEBI" id="CHEBI:29999"/>
        <dbReference type="ChEBI" id="CHEBI:30616"/>
        <dbReference type="ChEBI" id="CHEBI:83421"/>
        <dbReference type="ChEBI" id="CHEBI:456216"/>
        <dbReference type="EC" id="2.7.11.1"/>
    </reaction>
</comment>
<dbReference type="Proteomes" id="UP001642484">
    <property type="component" value="Unassembled WGS sequence"/>
</dbReference>
<evidence type="ECO:0000256" key="5">
    <source>
        <dbReference type="ARBA" id="ARBA00022777"/>
    </source>
</evidence>
<dbReference type="InterPro" id="IPR050660">
    <property type="entry name" value="NEK_Ser/Thr_kinase"/>
</dbReference>
<evidence type="ECO:0000256" key="7">
    <source>
        <dbReference type="ARBA" id="ARBA00047899"/>
    </source>
</evidence>
<dbReference type="Gene3D" id="1.10.510.10">
    <property type="entry name" value="Transferase(Phosphotransferase) domain 1"/>
    <property type="match status" value="1"/>
</dbReference>
<evidence type="ECO:0000256" key="2">
    <source>
        <dbReference type="ARBA" id="ARBA00022527"/>
    </source>
</evidence>
<evidence type="ECO:0000259" key="9">
    <source>
        <dbReference type="PROSITE" id="PS50011"/>
    </source>
</evidence>
<keyword evidence="2" id="KW-0723">Serine/threonine-protein kinase</keyword>
<comment type="catalytic activity">
    <reaction evidence="7">
        <text>L-threonyl-[protein] + ATP = O-phospho-L-threonyl-[protein] + ADP + H(+)</text>
        <dbReference type="Rhea" id="RHEA:46608"/>
        <dbReference type="Rhea" id="RHEA-COMP:11060"/>
        <dbReference type="Rhea" id="RHEA-COMP:11605"/>
        <dbReference type="ChEBI" id="CHEBI:15378"/>
        <dbReference type="ChEBI" id="CHEBI:30013"/>
        <dbReference type="ChEBI" id="CHEBI:30616"/>
        <dbReference type="ChEBI" id="CHEBI:61977"/>
        <dbReference type="ChEBI" id="CHEBI:456216"/>
        <dbReference type="EC" id="2.7.11.1"/>
    </reaction>
</comment>
<name>A0ABP0MZ29_9DINO</name>
<keyword evidence="11" id="KW-1185">Reference proteome</keyword>
<dbReference type="Pfam" id="PF00069">
    <property type="entry name" value="Pkinase"/>
    <property type="match status" value="1"/>
</dbReference>
<dbReference type="InterPro" id="IPR011009">
    <property type="entry name" value="Kinase-like_dom_sf"/>
</dbReference>
<evidence type="ECO:0000256" key="8">
    <source>
        <dbReference type="ARBA" id="ARBA00048679"/>
    </source>
</evidence>
<reference evidence="10 11" key="1">
    <citation type="submission" date="2024-02" db="EMBL/GenBank/DDBJ databases">
        <authorList>
            <person name="Chen Y."/>
            <person name="Shah S."/>
            <person name="Dougan E. K."/>
            <person name="Thang M."/>
            <person name="Chan C."/>
        </authorList>
    </citation>
    <scope>NUCLEOTIDE SEQUENCE [LARGE SCALE GENOMIC DNA]</scope>
</reference>
<evidence type="ECO:0000256" key="4">
    <source>
        <dbReference type="ARBA" id="ARBA00022741"/>
    </source>
</evidence>
<proteinExistence type="predicted"/>
<keyword evidence="6" id="KW-0067">ATP-binding</keyword>
<comment type="caution">
    <text evidence="10">The sequence shown here is derived from an EMBL/GenBank/DDBJ whole genome shotgun (WGS) entry which is preliminary data.</text>
</comment>
<evidence type="ECO:0000313" key="11">
    <source>
        <dbReference type="Proteomes" id="UP001642484"/>
    </source>
</evidence>